<organism evidence="10 11">
    <name type="scientific">Leersia perrieri</name>
    <dbReference type="NCBI Taxonomy" id="77586"/>
    <lineage>
        <taxon>Eukaryota</taxon>
        <taxon>Viridiplantae</taxon>
        <taxon>Streptophyta</taxon>
        <taxon>Embryophyta</taxon>
        <taxon>Tracheophyta</taxon>
        <taxon>Spermatophyta</taxon>
        <taxon>Magnoliopsida</taxon>
        <taxon>Liliopsida</taxon>
        <taxon>Poales</taxon>
        <taxon>Poaceae</taxon>
        <taxon>BOP clade</taxon>
        <taxon>Oryzoideae</taxon>
        <taxon>Oryzeae</taxon>
        <taxon>Oryzinae</taxon>
        <taxon>Leersia</taxon>
    </lineage>
</organism>
<dbReference type="PANTHER" id="PTHR24286:SF152">
    <property type="entry name" value="OS07G0519100 PROTEIN"/>
    <property type="match status" value="1"/>
</dbReference>
<keyword evidence="8 9" id="KW-0349">Heme</keyword>
<dbReference type="FunFam" id="1.10.630.10:FF:000022">
    <property type="entry name" value="Taxadiene 5-alpha hydroxylase"/>
    <property type="match status" value="1"/>
</dbReference>
<name>A0A0D9WZJ0_9ORYZ</name>
<dbReference type="SUPFAM" id="SSF48264">
    <property type="entry name" value="Cytochrome P450"/>
    <property type="match status" value="1"/>
</dbReference>
<dbReference type="AlphaFoldDB" id="A0A0D9WZJ0"/>
<dbReference type="InterPro" id="IPR017972">
    <property type="entry name" value="Cyt_P450_CS"/>
</dbReference>
<dbReference type="HOGENOM" id="CLU_001570_15_5_1"/>
<dbReference type="Pfam" id="PF00067">
    <property type="entry name" value="p450"/>
    <property type="match status" value="1"/>
</dbReference>
<evidence type="ECO:0000256" key="9">
    <source>
        <dbReference type="RuleBase" id="RU000461"/>
    </source>
</evidence>
<evidence type="ECO:0000256" key="6">
    <source>
        <dbReference type="ARBA" id="ARBA00023002"/>
    </source>
</evidence>
<dbReference type="eggNOG" id="KOG0157">
    <property type="taxonomic scope" value="Eukaryota"/>
</dbReference>
<evidence type="ECO:0000256" key="8">
    <source>
        <dbReference type="PIRSR" id="PIRSR602401-1"/>
    </source>
</evidence>
<evidence type="ECO:0000313" key="11">
    <source>
        <dbReference type="Proteomes" id="UP000032180"/>
    </source>
</evidence>
<keyword evidence="3" id="KW-0812">Transmembrane</keyword>
<comment type="cofactor">
    <cofactor evidence="1 8">
        <name>heme</name>
        <dbReference type="ChEBI" id="CHEBI:30413"/>
    </cofactor>
</comment>
<dbReference type="GO" id="GO:0016705">
    <property type="term" value="F:oxidoreductase activity, acting on paired donors, with incorporation or reduction of molecular oxygen"/>
    <property type="evidence" value="ECO:0007669"/>
    <property type="project" value="InterPro"/>
</dbReference>
<keyword evidence="6 9" id="KW-0560">Oxidoreductase</keyword>
<evidence type="ECO:0000313" key="10">
    <source>
        <dbReference type="EnsemblPlants" id="LPERR07G13880.2"/>
    </source>
</evidence>
<evidence type="ECO:0000256" key="5">
    <source>
        <dbReference type="ARBA" id="ARBA00022989"/>
    </source>
</evidence>
<dbReference type="EnsemblPlants" id="LPERR07G13880.1">
    <property type="protein sequence ID" value="LPERR07G13880.1"/>
    <property type="gene ID" value="LPERR07G13880"/>
</dbReference>
<dbReference type="EnsemblPlants" id="LPERR07G13880.2">
    <property type="protein sequence ID" value="LPERR07G13880.2"/>
    <property type="gene ID" value="LPERR07G13880"/>
</dbReference>
<evidence type="ECO:0008006" key="12">
    <source>
        <dbReference type="Google" id="ProtNLM"/>
    </source>
</evidence>
<evidence type="ECO:0000256" key="4">
    <source>
        <dbReference type="ARBA" id="ARBA00022723"/>
    </source>
</evidence>
<keyword evidence="9" id="KW-0503">Monooxygenase</keyword>
<reference evidence="10 11" key="2">
    <citation type="submission" date="2013-12" db="EMBL/GenBank/DDBJ databases">
        <authorList>
            <person name="Yu Y."/>
            <person name="Lee S."/>
            <person name="de Baynast K."/>
            <person name="Wissotski M."/>
            <person name="Liu L."/>
            <person name="Talag J."/>
            <person name="Goicoechea J."/>
            <person name="Angelova A."/>
            <person name="Jetty R."/>
            <person name="Kudrna D."/>
            <person name="Golser W."/>
            <person name="Rivera L."/>
            <person name="Zhang J."/>
            <person name="Wing R."/>
        </authorList>
    </citation>
    <scope>NUCLEOTIDE SEQUENCE</scope>
</reference>
<dbReference type="GO" id="GO:0016125">
    <property type="term" value="P:sterol metabolic process"/>
    <property type="evidence" value="ECO:0007669"/>
    <property type="project" value="TreeGrafter"/>
</dbReference>
<accession>A0A0D9WZJ0</accession>
<dbReference type="PANTHER" id="PTHR24286">
    <property type="entry name" value="CYTOCHROME P450 26"/>
    <property type="match status" value="1"/>
</dbReference>
<evidence type="ECO:0000256" key="2">
    <source>
        <dbReference type="ARBA" id="ARBA00010617"/>
    </source>
</evidence>
<keyword evidence="5" id="KW-1133">Transmembrane helix</keyword>
<dbReference type="InterPro" id="IPR002401">
    <property type="entry name" value="Cyt_P450_E_grp-I"/>
</dbReference>
<dbReference type="GO" id="GO:0004497">
    <property type="term" value="F:monooxygenase activity"/>
    <property type="evidence" value="ECO:0007669"/>
    <property type="project" value="UniProtKB-KW"/>
</dbReference>
<evidence type="ECO:0000256" key="3">
    <source>
        <dbReference type="ARBA" id="ARBA00022692"/>
    </source>
</evidence>
<evidence type="ECO:0000256" key="7">
    <source>
        <dbReference type="ARBA" id="ARBA00023004"/>
    </source>
</evidence>
<dbReference type="Gramene" id="LPERR07G13880.1">
    <property type="protein sequence ID" value="LPERR07G13880.1"/>
    <property type="gene ID" value="LPERR07G13880"/>
</dbReference>
<dbReference type="InterPro" id="IPR036396">
    <property type="entry name" value="Cyt_P450_sf"/>
</dbReference>
<dbReference type="GO" id="GO:0005506">
    <property type="term" value="F:iron ion binding"/>
    <property type="evidence" value="ECO:0007669"/>
    <property type="project" value="InterPro"/>
</dbReference>
<dbReference type="Gene3D" id="1.10.630.10">
    <property type="entry name" value="Cytochrome P450"/>
    <property type="match status" value="1"/>
</dbReference>
<dbReference type="Proteomes" id="UP000032180">
    <property type="component" value="Chromosome 7"/>
</dbReference>
<dbReference type="PRINTS" id="PR00385">
    <property type="entry name" value="P450"/>
</dbReference>
<keyword evidence="11" id="KW-1185">Reference proteome</keyword>
<comment type="similarity">
    <text evidence="2 9">Belongs to the cytochrome P450 family.</text>
</comment>
<reference evidence="10 11" key="1">
    <citation type="submission" date="2012-08" db="EMBL/GenBank/DDBJ databases">
        <title>Oryza genome evolution.</title>
        <authorList>
            <person name="Wing R.A."/>
        </authorList>
    </citation>
    <scope>NUCLEOTIDE SEQUENCE</scope>
</reference>
<feature type="binding site" description="axial binding residue" evidence="8">
    <location>
        <position position="423"/>
    </location>
    <ligand>
        <name>heme</name>
        <dbReference type="ChEBI" id="CHEBI:30413"/>
    </ligand>
    <ligandPart>
        <name>Fe</name>
        <dbReference type="ChEBI" id="CHEBI:18248"/>
    </ligandPart>
</feature>
<dbReference type="GO" id="GO:0020037">
    <property type="term" value="F:heme binding"/>
    <property type="evidence" value="ECO:0007669"/>
    <property type="project" value="InterPro"/>
</dbReference>
<evidence type="ECO:0000256" key="1">
    <source>
        <dbReference type="ARBA" id="ARBA00001971"/>
    </source>
</evidence>
<keyword evidence="4 8" id="KW-0479">Metal-binding</keyword>
<keyword evidence="5" id="KW-0472">Membrane</keyword>
<dbReference type="CDD" id="cd11043">
    <property type="entry name" value="CYP90-like"/>
    <property type="match status" value="1"/>
</dbReference>
<keyword evidence="7 8" id="KW-0408">Iron</keyword>
<sequence>MSMDSSMLLALLLALFIPILLHLVTRRKYSSYNLPPGSLGFPLIGQSISLLRALRNNTDYQWYQDRIKKYGPVSKMSVFGSPTVLLTGPAANHFVFSNQDLIFTQTKAANALIGRSLLTVSGEELKQVRSAVQSYLRPDVLSKFIWKMDEEVRKHIDQNWVGHKTVTVVPLARRLTFNIICSVLFGQEAGPISETMATDFGTLVQATLSIPVNIPFTNFNKGLRASRRIRKFLRQIAREREAAWKQGHCSSADDFFTYMFALRSQGTHFLTVEDIVDNAILILGAGYETSSVLITFLLRYLANEPDILGKMTEEHEEIARNKRPNEPLTWDDVSRMKYTWKVAMETLRTVPPIFGSFRTTIKDIEYQGYHIPKGWQVFTAQILTHLDPKFFYDPRKFDPARFHNQSSIPPYCFVPFGGGPRMCPGNEFARTETLVAMHYLVRQFRWKLCCKEENYRKDPTPMPVLGLPIELEAKSPSECARA</sequence>
<dbReference type="PROSITE" id="PS00086">
    <property type="entry name" value="CYTOCHROME_P450"/>
    <property type="match status" value="1"/>
</dbReference>
<proteinExistence type="inferred from homology"/>
<protein>
    <recommendedName>
        <fullName evidence="12">Cytochrome P450</fullName>
    </recommendedName>
</protein>
<dbReference type="InterPro" id="IPR001128">
    <property type="entry name" value="Cyt_P450"/>
</dbReference>
<dbReference type="Gramene" id="LPERR07G13880.2">
    <property type="protein sequence ID" value="LPERR07G13880.2"/>
    <property type="gene ID" value="LPERR07G13880"/>
</dbReference>
<dbReference type="STRING" id="77586.A0A0D9WZJ0"/>
<reference evidence="10" key="3">
    <citation type="submission" date="2015-04" db="UniProtKB">
        <authorList>
            <consortium name="EnsemblPlants"/>
        </authorList>
    </citation>
    <scope>IDENTIFICATION</scope>
</reference>
<dbReference type="PRINTS" id="PR00463">
    <property type="entry name" value="EP450I"/>
</dbReference>